<gene>
    <name evidence="4" type="ORF">POCULU_LOCUS10291</name>
</gene>
<feature type="domain" description="TACO1/YebC-like N-terminal" evidence="3">
    <location>
        <begin position="46"/>
        <end position="118"/>
    </location>
</feature>
<organism evidence="4 5">
    <name type="scientific">Paraglomus occultum</name>
    <dbReference type="NCBI Taxonomy" id="144539"/>
    <lineage>
        <taxon>Eukaryota</taxon>
        <taxon>Fungi</taxon>
        <taxon>Fungi incertae sedis</taxon>
        <taxon>Mucoromycota</taxon>
        <taxon>Glomeromycotina</taxon>
        <taxon>Glomeromycetes</taxon>
        <taxon>Paraglomerales</taxon>
        <taxon>Paraglomeraceae</taxon>
        <taxon>Paraglomus</taxon>
    </lineage>
</organism>
<evidence type="ECO:0000256" key="1">
    <source>
        <dbReference type="ARBA" id="ARBA00004173"/>
    </source>
</evidence>
<name>A0A9N9E084_9GLOM</name>
<proteinExistence type="inferred from homology"/>
<dbReference type="AlphaFoldDB" id="A0A9N9E084"/>
<sequence length="141" mass="15457">MSRLLLHQLLHVPTSRSALFLSSPPNFRLPSTFYLIRNQVRFSGHNKWSKIRHGKGLKDAAKSTYFHRLAKDISLAVKEGGSTDPALNVRLATAIATAKKSQMAKETIDNAIKRGAGQSKDGTSIEKVTYEAYGPSGTAFI</sequence>
<evidence type="ECO:0000259" key="3">
    <source>
        <dbReference type="Pfam" id="PF20772"/>
    </source>
</evidence>
<dbReference type="InterPro" id="IPR002876">
    <property type="entry name" value="Transcrip_reg_TACO1-like"/>
</dbReference>
<protein>
    <submittedName>
        <fullName evidence="4">5309_t:CDS:1</fullName>
    </submittedName>
</protein>
<dbReference type="GO" id="GO:0005739">
    <property type="term" value="C:mitochondrion"/>
    <property type="evidence" value="ECO:0007669"/>
    <property type="project" value="UniProtKB-SubCell"/>
</dbReference>
<comment type="caution">
    <text evidence="4">The sequence shown here is derived from an EMBL/GenBank/DDBJ whole genome shotgun (WGS) entry which is preliminary data.</text>
</comment>
<comment type="similarity">
    <text evidence="2">Belongs to the TACO1 family.</text>
</comment>
<dbReference type="Proteomes" id="UP000789572">
    <property type="component" value="Unassembled WGS sequence"/>
</dbReference>
<dbReference type="InterPro" id="IPR017856">
    <property type="entry name" value="Integrase-like_N"/>
</dbReference>
<keyword evidence="5" id="KW-1185">Reference proteome</keyword>
<dbReference type="EMBL" id="CAJVPJ010005005">
    <property type="protein sequence ID" value="CAG8657696.1"/>
    <property type="molecule type" value="Genomic_DNA"/>
</dbReference>
<dbReference type="InterPro" id="IPR029072">
    <property type="entry name" value="YebC-like"/>
</dbReference>
<comment type="subcellular location">
    <subcellularLocation>
        <location evidence="1">Mitochondrion</location>
    </subcellularLocation>
</comment>
<accession>A0A9N9E084</accession>
<dbReference type="PANTHER" id="PTHR12532:SF0">
    <property type="entry name" value="TRANSLATIONAL ACTIVATOR OF CYTOCHROME C OXIDASE 1"/>
    <property type="match status" value="1"/>
</dbReference>
<dbReference type="FunFam" id="1.10.10.200:FF:000002">
    <property type="entry name" value="Probable transcriptional regulatory protein CLM62_37755"/>
    <property type="match status" value="1"/>
</dbReference>
<dbReference type="Pfam" id="PF20772">
    <property type="entry name" value="TACO1_YebC_N"/>
    <property type="match status" value="1"/>
</dbReference>
<evidence type="ECO:0000313" key="5">
    <source>
        <dbReference type="Proteomes" id="UP000789572"/>
    </source>
</evidence>
<evidence type="ECO:0000256" key="2">
    <source>
        <dbReference type="ARBA" id="ARBA00008724"/>
    </source>
</evidence>
<dbReference type="OrthoDB" id="2017544at2759"/>
<dbReference type="Gene3D" id="1.10.10.200">
    <property type="match status" value="1"/>
</dbReference>
<dbReference type="SUPFAM" id="SSF75625">
    <property type="entry name" value="YebC-like"/>
    <property type="match status" value="1"/>
</dbReference>
<evidence type="ECO:0000313" key="4">
    <source>
        <dbReference type="EMBL" id="CAG8657696.1"/>
    </source>
</evidence>
<dbReference type="InterPro" id="IPR049083">
    <property type="entry name" value="TACO1_YebC_N"/>
</dbReference>
<feature type="non-terminal residue" evidence="4">
    <location>
        <position position="141"/>
    </location>
</feature>
<reference evidence="4" key="1">
    <citation type="submission" date="2021-06" db="EMBL/GenBank/DDBJ databases">
        <authorList>
            <person name="Kallberg Y."/>
            <person name="Tangrot J."/>
            <person name="Rosling A."/>
        </authorList>
    </citation>
    <scope>NUCLEOTIDE SEQUENCE</scope>
    <source>
        <strain evidence="4">IA702</strain>
    </source>
</reference>
<dbReference type="PANTHER" id="PTHR12532">
    <property type="entry name" value="TRANSLATIONAL ACTIVATOR OF CYTOCHROME C OXIDASE 1"/>
    <property type="match status" value="1"/>
</dbReference>